<dbReference type="InterPro" id="IPR000362">
    <property type="entry name" value="Fumarate_lyase_fam"/>
</dbReference>
<gene>
    <name evidence="20" type="ORF">E5288_WYG001110</name>
</gene>
<evidence type="ECO:0000256" key="13">
    <source>
        <dbReference type="ARBA" id="ARBA00022884"/>
    </source>
</evidence>
<evidence type="ECO:0000256" key="16">
    <source>
        <dbReference type="ARBA" id="ARBA00030717"/>
    </source>
</evidence>
<keyword evidence="15" id="KW-0456">Lyase</keyword>
<feature type="compositionally biased region" description="Polar residues" evidence="18">
    <location>
        <begin position="621"/>
        <end position="632"/>
    </location>
</feature>
<dbReference type="SUPFAM" id="SSF54928">
    <property type="entry name" value="RNA-binding domain, RBD"/>
    <property type="match status" value="1"/>
</dbReference>
<dbReference type="GO" id="GO:0070626">
    <property type="term" value="F:(S)-2-(5-amino-1-(5-phospho-D-ribosyl)imidazole-4-carboxamido) succinate lyase (fumarate-forming) activity"/>
    <property type="evidence" value="ECO:0007669"/>
    <property type="project" value="UniProtKB-ARBA"/>
</dbReference>
<dbReference type="Gene3D" id="3.30.70.330">
    <property type="match status" value="1"/>
</dbReference>
<keyword evidence="21" id="KW-1185">Reference proteome</keyword>
<feature type="compositionally biased region" description="Basic and acidic residues" evidence="18">
    <location>
        <begin position="732"/>
        <end position="745"/>
    </location>
</feature>
<evidence type="ECO:0000256" key="8">
    <source>
        <dbReference type="ARBA" id="ARBA00012339"/>
    </source>
</evidence>
<dbReference type="GO" id="GO:0044208">
    <property type="term" value="P:'de novo' AMP biosynthetic process"/>
    <property type="evidence" value="ECO:0007669"/>
    <property type="project" value="UniProtKB-UniPathway"/>
</dbReference>
<dbReference type="PANTHER" id="PTHR13020:SF32">
    <property type="entry name" value="TRINUCLEOTIDE REPEAT-CONTAINING GENE 6B PROTEIN"/>
    <property type="match status" value="1"/>
</dbReference>
<comment type="caution">
    <text evidence="20">The sequence shown here is derived from an EMBL/GenBank/DDBJ whole genome shotgun (WGS) entry which is preliminary data.</text>
</comment>
<feature type="compositionally biased region" description="Low complexity" evidence="18">
    <location>
        <begin position="1044"/>
        <end position="1058"/>
    </location>
</feature>
<feature type="compositionally biased region" description="Low complexity" evidence="18">
    <location>
        <begin position="144"/>
        <end position="164"/>
    </location>
</feature>
<dbReference type="Pfam" id="PF10397">
    <property type="entry name" value="ADSL_C"/>
    <property type="match status" value="1"/>
</dbReference>
<evidence type="ECO:0000256" key="17">
    <source>
        <dbReference type="ARBA" id="ARBA00047513"/>
    </source>
</evidence>
<dbReference type="GO" id="GO:0004018">
    <property type="term" value="F:N6-(1,2-dicarboxyethyl)AMP AMP-lyase (fumarate-forming) activity"/>
    <property type="evidence" value="ECO:0007669"/>
    <property type="project" value="InterPro"/>
</dbReference>
<feature type="domain" description="Adenylosuccinate lyase C-terminal" evidence="19">
    <location>
        <begin position="2242"/>
        <end position="2326"/>
    </location>
</feature>
<dbReference type="GO" id="GO:0005829">
    <property type="term" value="C:cytosol"/>
    <property type="evidence" value="ECO:0007669"/>
    <property type="project" value="UniProtKB-ARBA"/>
</dbReference>
<feature type="compositionally biased region" description="Polar residues" evidence="18">
    <location>
        <begin position="2566"/>
        <end position="2579"/>
    </location>
</feature>
<dbReference type="Pfam" id="PF10427">
    <property type="entry name" value="Ago_hook"/>
    <property type="match status" value="1"/>
</dbReference>
<dbReference type="PROSITE" id="PS00163">
    <property type="entry name" value="FUMARATE_LYASES"/>
    <property type="match status" value="1"/>
</dbReference>
<dbReference type="NCBIfam" id="TIGR00928">
    <property type="entry name" value="purB"/>
    <property type="match status" value="1"/>
</dbReference>
<dbReference type="GO" id="GO:0035195">
    <property type="term" value="P:miRNA-mediated post-transcriptional gene silencing"/>
    <property type="evidence" value="ECO:0007669"/>
    <property type="project" value="TreeGrafter"/>
</dbReference>
<evidence type="ECO:0000256" key="5">
    <source>
        <dbReference type="ARBA" id="ARBA00007302"/>
    </source>
</evidence>
<dbReference type="InterPro" id="IPR008948">
    <property type="entry name" value="L-Aspartase-like"/>
</dbReference>
<dbReference type="InterPro" id="IPR052068">
    <property type="entry name" value="GW182_domain"/>
</dbReference>
<comment type="catalytic activity">
    <reaction evidence="17">
        <text>N(6)-(1,2-dicarboxyethyl)-AMP = fumarate + AMP</text>
        <dbReference type="Rhea" id="RHEA:16853"/>
        <dbReference type="ChEBI" id="CHEBI:29806"/>
        <dbReference type="ChEBI" id="CHEBI:57567"/>
        <dbReference type="ChEBI" id="CHEBI:456215"/>
        <dbReference type="EC" id="4.3.2.2"/>
    </reaction>
</comment>
<dbReference type="FunFam" id="3.30.70.330:FF:000011">
    <property type="entry name" value="trinucleotide repeat-containing gene 6A protein-like"/>
    <property type="match status" value="1"/>
</dbReference>
<evidence type="ECO:0000256" key="3">
    <source>
        <dbReference type="ARBA" id="ARBA00004706"/>
    </source>
</evidence>
<feature type="compositionally biased region" description="Polar residues" evidence="18">
    <location>
        <begin position="318"/>
        <end position="347"/>
    </location>
</feature>
<dbReference type="CDD" id="cd03302">
    <property type="entry name" value="Adenylsuccinate_lyase_2"/>
    <property type="match status" value="1"/>
</dbReference>
<evidence type="ECO:0000256" key="12">
    <source>
        <dbReference type="ARBA" id="ARBA00022845"/>
    </source>
</evidence>
<dbReference type="Gene3D" id="1.10.275.60">
    <property type="match status" value="1"/>
</dbReference>
<feature type="region of interest" description="Disordered" evidence="18">
    <location>
        <begin position="1215"/>
        <end position="1242"/>
    </location>
</feature>
<dbReference type="EMBL" id="VBQZ03000083">
    <property type="protein sequence ID" value="MXQ92430.1"/>
    <property type="molecule type" value="Genomic_DNA"/>
</dbReference>
<comment type="function">
    <text evidence="2">Catalyzes two non-sequential steps in de novo AMP synthesis: converts (S)-2-(5-amino-1-(5-phospho-D-ribosyl)imidazole-4-carboxamido)succinate (SAICAR) to fumarate plus 5-amino-1-(5-phospho-D-ribosyl)imidazole-4-carboxamide, and thereby also contributes to de novo IMP synthesis, and converts succinyladenosine monophosphate (SAMP) to AMP and fumarate.</text>
</comment>
<evidence type="ECO:0000256" key="14">
    <source>
        <dbReference type="ARBA" id="ARBA00023158"/>
    </source>
</evidence>
<evidence type="ECO:0000256" key="2">
    <source>
        <dbReference type="ARBA" id="ARBA00002971"/>
    </source>
</evidence>
<keyword evidence="11" id="KW-0658">Purine biosynthesis</keyword>
<feature type="compositionally biased region" description="Polar residues" evidence="18">
    <location>
        <begin position="872"/>
        <end position="883"/>
    </location>
</feature>
<keyword evidence="13" id="KW-0694">RNA-binding</keyword>
<comment type="similarity">
    <text evidence="6">Belongs to the lyase 1 family. Adenylosuccinate lyase subfamily.</text>
</comment>
<dbReference type="InterPro" id="IPR035979">
    <property type="entry name" value="RBD_domain_sf"/>
</dbReference>
<dbReference type="GO" id="GO:0060213">
    <property type="term" value="P:positive regulation of nuclear-transcribed mRNA poly(A) tail shortening"/>
    <property type="evidence" value="ECO:0007669"/>
    <property type="project" value="TreeGrafter"/>
</dbReference>
<feature type="compositionally biased region" description="Polar residues" evidence="18">
    <location>
        <begin position="497"/>
        <end position="508"/>
    </location>
</feature>
<feature type="compositionally biased region" description="Polar residues" evidence="18">
    <location>
        <begin position="920"/>
        <end position="936"/>
    </location>
</feature>
<feature type="region of interest" description="Disordered" evidence="18">
    <location>
        <begin position="299"/>
        <end position="1069"/>
    </location>
</feature>
<feature type="region of interest" description="Disordered" evidence="18">
    <location>
        <begin position="81"/>
        <end position="116"/>
    </location>
</feature>
<feature type="compositionally biased region" description="Polar residues" evidence="18">
    <location>
        <begin position="813"/>
        <end position="823"/>
    </location>
</feature>
<name>A0A6B0RQS6_9CETA</name>
<dbReference type="InterPro" id="IPR019468">
    <property type="entry name" value="AdenyloSucc_lyase_C"/>
</dbReference>
<keyword evidence="10" id="KW-0597">Phosphoprotein</keyword>
<evidence type="ECO:0000256" key="15">
    <source>
        <dbReference type="ARBA" id="ARBA00023239"/>
    </source>
</evidence>
<dbReference type="GO" id="GO:0005654">
    <property type="term" value="C:nucleoplasm"/>
    <property type="evidence" value="ECO:0007669"/>
    <property type="project" value="TreeGrafter"/>
</dbReference>
<evidence type="ECO:0000313" key="21">
    <source>
        <dbReference type="Proteomes" id="UP000322234"/>
    </source>
</evidence>
<feature type="compositionally biased region" description="Low complexity" evidence="18">
    <location>
        <begin position="305"/>
        <end position="317"/>
    </location>
</feature>
<feature type="region of interest" description="Disordered" evidence="18">
    <location>
        <begin position="1591"/>
        <end position="1639"/>
    </location>
</feature>
<dbReference type="FunFam" id="1.10.275.60:FF:000001">
    <property type="entry name" value="Adenylosuccinate lyase"/>
    <property type="match status" value="1"/>
</dbReference>
<evidence type="ECO:0000256" key="10">
    <source>
        <dbReference type="ARBA" id="ARBA00022553"/>
    </source>
</evidence>
<comment type="pathway">
    <text evidence="3">Purine metabolism; IMP biosynthesis via de novo pathway; 5-amino-1-(5-phospho-D-ribosyl)imidazole-4-carboxamide from 5-amino-1-(5-phospho-D-ribosyl)imidazole-4-carboxylate: step 2/2.</text>
</comment>
<dbReference type="UniPathway" id="UPA00075">
    <property type="reaction ID" value="UER00336"/>
</dbReference>
<dbReference type="InterPro" id="IPR022761">
    <property type="entry name" value="Fumarate_lyase_N"/>
</dbReference>
<feature type="compositionally biased region" description="Polar residues" evidence="18">
    <location>
        <begin position="1628"/>
        <end position="1639"/>
    </location>
</feature>
<evidence type="ECO:0000256" key="4">
    <source>
        <dbReference type="ARBA" id="ARBA00004734"/>
    </source>
</evidence>
<dbReference type="GO" id="GO:0006417">
    <property type="term" value="P:regulation of translation"/>
    <property type="evidence" value="ECO:0007669"/>
    <property type="project" value="UniProtKB-KW"/>
</dbReference>
<dbReference type="SUPFAM" id="SSF48557">
    <property type="entry name" value="L-aspartase-like"/>
    <property type="match status" value="1"/>
</dbReference>
<evidence type="ECO:0000256" key="7">
    <source>
        <dbReference type="ARBA" id="ARBA00011668"/>
    </source>
</evidence>
<feature type="compositionally biased region" description="Polar residues" evidence="18">
    <location>
        <begin position="421"/>
        <end position="439"/>
    </location>
</feature>
<dbReference type="EC" id="4.3.2.2" evidence="8"/>
<feature type="compositionally biased region" description="Polar residues" evidence="18">
    <location>
        <begin position="950"/>
        <end position="970"/>
    </location>
</feature>
<evidence type="ECO:0000256" key="11">
    <source>
        <dbReference type="ARBA" id="ARBA00022755"/>
    </source>
</evidence>
<dbReference type="FunFam" id="1.10.40.30:FF:000005">
    <property type="entry name" value="Adenylosuccinate lyase"/>
    <property type="match status" value="1"/>
</dbReference>
<evidence type="ECO:0000313" key="20">
    <source>
        <dbReference type="EMBL" id="MXQ92430.1"/>
    </source>
</evidence>
<feature type="compositionally biased region" description="Polar residues" evidence="18">
    <location>
        <begin position="668"/>
        <end position="680"/>
    </location>
</feature>
<dbReference type="InterPro" id="IPR004769">
    <property type="entry name" value="Pur_lyase"/>
</dbReference>
<keyword evidence="14" id="KW-0943">RNA-mediated gene silencing</keyword>
<dbReference type="PANTHER" id="PTHR13020">
    <property type="entry name" value="TRINUCLEOTIDE REPEAT-CONTAINING GENE 6"/>
    <property type="match status" value="1"/>
</dbReference>
<feature type="compositionally biased region" description="Low complexity" evidence="18">
    <location>
        <begin position="532"/>
        <end position="543"/>
    </location>
</feature>
<dbReference type="GO" id="GO:0000932">
    <property type="term" value="C:P-body"/>
    <property type="evidence" value="ECO:0007669"/>
    <property type="project" value="TreeGrafter"/>
</dbReference>
<feature type="region of interest" description="Disordered" evidence="18">
    <location>
        <begin position="131"/>
        <end position="187"/>
    </location>
</feature>
<comment type="pathway">
    <text evidence="4">Purine metabolism; AMP biosynthesis via de novo pathway; AMP from IMP: step 2/2.</text>
</comment>
<feature type="compositionally biased region" description="Polar residues" evidence="18">
    <location>
        <begin position="557"/>
        <end position="585"/>
    </location>
</feature>
<dbReference type="GO" id="GO:0003723">
    <property type="term" value="F:RNA binding"/>
    <property type="evidence" value="ECO:0007669"/>
    <property type="project" value="UniProtKB-KW"/>
</dbReference>
<feature type="region of interest" description="Disordered" evidence="18">
    <location>
        <begin position="201"/>
        <end position="232"/>
    </location>
</feature>
<dbReference type="Pfam" id="PF00206">
    <property type="entry name" value="Lyase_1"/>
    <property type="match status" value="1"/>
</dbReference>
<feature type="compositionally biased region" description="Polar residues" evidence="18">
    <location>
        <begin position="831"/>
        <end position="840"/>
    </location>
</feature>
<dbReference type="UniPathway" id="UPA00074">
    <property type="reaction ID" value="UER00132"/>
</dbReference>
<dbReference type="Proteomes" id="UP000322234">
    <property type="component" value="Unassembled WGS sequence"/>
</dbReference>
<proteinExistence type="inferred from homology"/>
<evidence type="ECO:0000256" key="18">
    <source>
        <dbReference type="SAM" id="MobiDB-lite"/>
    </source>
</evidence>
<dbReference type="GO" id="GO:0006189">
    <property type="term" value="P:'de novo' IMP biosynthetic process"/>
    <property type="evidence" value="ECO:0007669"/>
    <property type="project" value="UniProtKB-UniPathway"/>
</dbReference>
<dbReference type="InterPro" id="IPR012677">
    <property type="entry name" value="Nucleotide-bd_a/b_plait_sf"/>
</dbReference>
<evidence type="ECO:0000259" key="19">
    <source>
        <dbReference type="SMART" id="SM00998"/>
    </source>
</evidence>
<dbReference type="Gene3D" id="1.20.200.10">
    <property type="entry name" value="Fumarase/aspartase (Central domain)"/>
    <property type="match status" value="1"/>
</dbReference>
<keyword evidence="12" id="KW-0810">Translation regulation</keyword>
<evidence type="ECO:0000256" key="6">
    <source>
        <dbReference type="ARBA" id="ARBA00008273"/>
    </source>
</evidence>
<reference evidence="20" key="1">
    <citation type="submission" date="2019-10" db="EMBL/GenBank/DDBJ databases">
        <title>The sequence and de novo assembly of the wild yak genome.</title>
        <authorList>
            <person name="Liu Y."/>
        </authorList>
    </citation>
    <scope>NUCLEOTIDE SEQUENCE [LARGE SCALE GENOMIC DNA]</scope>
    <source>
        <strain evidence="20">WY2019</strain>
    </source>
</reference>
<evidence type="ECO:0000256" key="9">
    <source>
        <dbReference type="ARBA" id="ARBA00017058"/>
    </source>
</evidence>
<feature type="compositionally biased region" description="Low complexity" evidence="18">
    <location>
        <begin position="392"/>
        <end position="403"/>
    </location>
</feature>
<feature type="compositionally biased region" description="Polar residues" evidence="18">
    <location>
        <begin position="361"/>
        <end position="383"/>
    </location>
</feature>
<dbReference type="InterPro" id="IPR020557">
    <property type="entry name" value="Fumarate_lyase_CS"/>
</dbReference>
<evidence type="ECO:0000256" key="1">
    <source>
        <dbReference type="ARBA" id="ARBA00000598"/>
    </source>
</evidence>
<dbReference type="Gene3D" id="1.10.40.30">
    <property type="entry name" value="Fumarase/aspartase (C-terminal domain)"/>
    <property type="match status" value="1"/>
</dbReference>
<comment type="similarity">
    <text evidence="5">Belongs to the GW182 family.</text>
</comment>
<feature type="compositionally biased region" description="Polar residues" evidence="18">
    <location>
        <begin position="989"/>
        <end position="1013"/>
    </location>
</feature>
<dbReference type="SMART" id="SM00998">
    <property type="entry name" value="ADSL_C"/>
    <property type="match status" value="1"/>
</dbReference>
<dbReference type="InterPro" id="IPR034925">
    <property type="entry name" value="TNRC6B_RRM"/>
</dbReference>
<feature type="compositionally biased region" description="Polar residues" evidence="18">
    <location>
        <begin position="712"/>
        <end position="724"/>
    </location>
</feature>
<protein>
    <recommendedName>
        <fullName evidence="9">Adenylosuccinate lyase</fullName>
        <ecNumber evidence="8">4.3.2.2</ecNumber>
    </recommendedName>
    <alternativeName>
        <fullName evidence="16">Adenylosuccinase</fullName>
    </alternativeName>
</protein>
<accession>A0A6B0RQS6</accession>
<dbReference type="CDD" id="cd12712">
    <property type="entry name" value="RRM_TNRC6B"/>
    <property type="match status" value="1"/>
</dbReference>
<comment type="catalytic activity">
    <reaction evidence="1">
        <text>(2S)-2-[5-amino-1-(5-phospho-beta-D-ribosyl)imidazole-4-carboxamido]succinate = 5-amino-1-(5-phospho-beta-D-ribosyl)imidazole-4-carboxamide + fumarate</text>
        <dbReference type="Rhea" id="RHEA:23920"/>
        <dbReference type="ChEBI" id="CHEBI:29806"/>
        <dbReference type="ChEBI" id="CHEBI:58443"/>
        <dbReference type="ChEBI" id="CHEBI:58475"/>
        <dbReference type="EC" id="4.3.2.2"/>
    </reaction>
</comment>
<feature type="compositionally biased region" description="Polar residues" evidence="18">
    <location>
        <begin position="1222"/>
        <end position="1242"/>
    </location>
</feature>
<dbReference type="Pfam" id="PF16608">
    <property type="entry name" value="TNRC6-PABC_bdg"/>
    <property type="match status" value="1"/>
</dbReference>
<feature type="region of interest" description="Disordered" evidence="18">
    <location>
        <begin position="2565"/>
        <end position="2599"/>
    </location>
</feature>
<sequence length="2599" mass="279364">MKVRAEWILGLVYHAVELDFILKMDERHCKGPVVLPFITGFGFCTECSLDSSSRACVAPGYCQRQYLCVSAEFCTESVPMQTNEGEVSEESSSKVEQEDFVMEGHGKTPPPGEESKQASILCLDSVTEQKTKVPEVTKPSLSQPAAASPIGSSPSPPVNGGNNAKRVAVPNGQPPSAARYMPREVPPRFRCQQDHKVLLKRGQPPPPSCMLLGGGAGPPPSTAPGANPNNAQVTGALLQSEGGTAPESTLGGAAASNYANSTWGPGASSNSGASPNPIHIWDKVIVDGSDMEEWPCIASKDTESSSENTTDNNSASNPGSEKSTLPGSTTSNKGKGSQCQSASSGNECNLGVWKSDPKAKSVQSSNSTTESNSGLGNWRNVSGQERIGPGSGFSNFNPNSNPSAWPALVQEGNSRKGALETETSNSSAQVSTVGQASREQQSKMENAGVNFVVSGREQAQIHNTDGPKNGNTNSLNSSSPNPMENKGMPFGMGLGNASRSTDAPSQSTGDRKTGSVGSWGAARGPSGTDTASGQSNSGNNGNNGKEREDSWKGAPVQKSTGSKSDSWDNNNRSTGGSWNFGPQDSNDNKWGEGNKMTSGVSQGEWKQPTGSDELKIGEWSGPNQPNSSTGAWDNQKGHPLPENQGNAQAPCWGRSSSSTGSEVGGQSTGSNHKAGSSDSHNSGRRSYRPTHPDCQAVLQTLLSRTDLDPRVLSNTGWGQTQIKQDTVWDVEEVPRPEGKSDKGTEGWESAATQTKSSGGWGDAPSQSNQMKSGWGELSASTEWKDPKNTGGWNDYKNNNSSNWGGGRPDEKTSSSWNENSSKDQGWGGGRQPNQGWTSGKNGWGEEVDQAKTSNWENAASKPVSGWGEGNGRPSNSNWSSGPQPVTPKDEEPSGWEEPSPQSISRKMDIDDGTSAWGDPNSYNYKNVNLWDKNSQGGPAPREANLPTPMTGKSASVWSKSTPSAPDNGTSAWGEPNESSPGWGEMDDTGASTTGWGTAPSNAPNAMKPNSKSMQDGWGENDGPVAGTRHPSWEEEDDGGVWNTAGSQGSASSHNSASWGQGGKKQMKCSLKGGNSDSWMNPLAKQFSNMGLLSQTEDNPSSKMDLSVGVLPDKKFDVDKRAMNLGDFNDIMRKDRSGFRPPNSKDMGTTDSGPYFEKLTLPFSNQDGCLGDEAPCSPFSPSPSYKLSPSGSTLPNVSLGAIGTGLNPQNFAARQGGNHGLFGNSTAQSRGVHTPVQPLNSSPNLRAQVPPQFISPQVSASMLKQFPNSGLNPGLFNVGPQLSPQQIAMLSQLPQIPQFQLVSSRFSSYSQKRKLSQAVRQQQEQQVCGLGRAPYMKHSPSHPVGPKPHLDNMVPNALNVGLPDLQTKGPIPGYGSGFSSGGMDYGMVGGKEAGTESRFKQWTSMMEVPSVATQEANMHKNGAIVAPGKTRGGSPYNQFDIIPGDTLGGHTGPAGDSWLPAKSPPTNKIGSKSSNASWPPEFQPGVPWKGIQNIDPESDPYVTPGSVLGGTATSPIVDTDHQLLRDNTTGSNSSLNTSLPSPGAWPYSASDNSFTNVHSTSAKFPDYKSTWSPDPIGHNPTHLSNKMWKNHISSRNTTPLPRPPPGLTNPKPSSPWSSTAPRSVRGWGTQDSRLASASTWSDGGSVRPSYWLVLHNLTPQIDGSTLRTICMQHGPLLTFHLNLTQGTALIRYSTKQEAAKAQTALHMCVLGNTTILAEFATDDEVSRFLAQAQPPTPAATPSAPAAGWQSLETGQTQSEPVGPALNLFDLLLNYPHPSARDVEYFLSVFGDVEFSFCIPSWGQGLEFPSMTTAAFKHLSFPVGKETPAQQPPFPYRVAGSFVLLVGSDLRTGYCEDTMEEKNFSFPPYSLARAISAGSYRSPLASRYASPEMCFLFSDKYKFRTWRQLWLWLAEAEQTLGLPITDEQIQEMKSNLDNIDFRMAAEEEKQLRHDVMAHVHTFAHCCPKAASIIHLGATSCYVGDNTDLIILRNAFDLLLPKLARVISRLADFAKEQADLPTLGFTHFQPAQLTTVGKRCCLWIQDLCMDLQNLKRVRDELRFRGVKGTTGTQASFLQLFEGDDQKVEQLDKMVTEKAGFKRAFIITGQTYTRKVDIEVLSVLASLGASVHKICTDIRLLANLKEMEEPFEKQQIGSSAMPYKRNPMRSERCCSLARHLMALVMDPLQTASVQWFERTLDDSANRRICLAEAFLTADTVLNTLQNISEGLVVYPKVIERRVRQELPFMATENIIMAMVKAGGNRQDCHEKIRVLSQQAAAVVKQEGGDNDLIERIQADAYFSPIHSQLDHLLDPSSFTGRASQQVQRFLEEEVCPLLKPYESVMKTHPNIPLNPRAAVQTGGQVGLAKPKLGFEGHTSHPCRPLEDAGSASKRAWCVRSRGSQTPPPLPPGGPKRLQLPECPATVRSAPRACVVAQPSADRGRAALASAGLAPWRRRRAAVRQLDNPRRAGECRARGWWRPSWSARPGAHTCTPSGDAGNMERPTDARTGRLTGREAGRRCRGPAGPSLVRRTGWGSRPAVSSRGLVLNECFGRSSKSGTFDNLKPVSSAYSADTGDLSTVCTRREASGEEEEIEDAVKEVD</sequence>
<comment type="subunit">
    <text evidence="7">Homotetramer. Residues from neighboring subunits contribute catalytic and substrate-binding residues to each active site.</text>
</comment>
<dbReference type="PRINTS" id="PR00149">
    <property type="entry name" value="FUMRATELYASE"/>
</dbReference>
<feature type="compositionally biased region" description="Low complexity" evidence="18">
    <location>
        <begin position="469"/>
        <end position="481"/>
    </location>
</feature>
<feature type="region of interest" description="Disordered" evidence="18">
    <location>
        <begin position="2484"/>
        <end position="2505"/>
    </location>
</feature>
<feature type="compositionally biased region" description="Basic and acidic residues" evidence="18">
    <location>
        <begin position="91"/>
        <end position="106"/>
    </location>
</feature>
<dbReference type="InterPro" id="IPR032226">
    <property type="entry name" value="TNRC6_PABC-bd"/>
</dbReference>
<dbReference type="InterPro" id="IPR019486">
    <property type="entry name" value="Argonaute_hook_dom"/>
</dbReference>
<organism evidence="20 21">
    <name type="scientific">Bos mutus</name>
    <name type="common">wild yak</name>
    <dbReference type="NCBI Taxonomy" id="72004"/>
    <lineage>
        <taxon>Eukaryota</taxon>
        <taxon>Metazoa</taxon>
        <taxon>Chordata</taxon>
        <taxon>Craniata</taxon>
        <taxon>Vertebrata</taxon>
        <taxon>Euteleostomi</taxon>
        <taxon>Mammalia</taxon>
        <taxon>Eutheria</taxon>
        <taxon>Laurasiatheria</taxon>
        <taxon>Artiodactyla</taxon>
        <taxon>Ruminantia</taxon>
        <taxon>Pecora</taxon>
        <taxon>Bovidae</taxon>
        <taxon>Bovinae</taxon>
        <taxon>Bos</taxon>
    </lineage>
</organism>